<dbReference type="SUPFAM" id="SSF56672">
    <property type="entry name" value="DNA/RNA polymerases"/>
    <property type="match status" value="1"/>
</dbReference>
<protein>
    <recommendedName>
        <fullName evidence="1">Reverse transcriptase domain-containing protein</fullName>
    </recommendedName>
</protein>
<proteinExistence type="predicted"/>
<dbReference type="PANTHER" id="PTHR24559:SF431">
    <property type="entry name" value="RNA-DIRECTED DNA POLYMERASE HOMOLOG"/>
    <property type="match status" value="1"/>
</dbReference>
<gene>
    <name evidence="2" type="ORF">KI387_004099</name>
</gene>
<dbReference type="Gene3D" id="3.10.10.10">
    <property type="entry name" value="HIV Type 1 Reverse Transcriptase, subunit A, domain 1"/>
    <property type="match status" value="1"/>
</dbReference>
<feature type="non-terminal residue" evidence="2">
    <location>
        <position position="177"/>
    </location>
</feature>
<reference evidence="2 3" key="1">
    <citation type="journal article" date="2021" name="Nat. Plants">
        <title>The Taxus genome provides insights into paclitaxel biosynthesis.</title>
        <authorList>
            <person name="Xiong X."/>
            <person name="Gou J."/>
            <person name="Liao Q."/>
            <person name="Li Y."/>
            <person name="Zhou Q."/>
            <person name="Bi G."/>
            <person name="Li C."/>
            <person name="Du R."/>
            <person name="Wang X."/>
            <person name="Sun T."/>
            <person name="Guo L."/>
            <person name="Liang H."/>
            <person name="Lu P."/>
            <person name="Wu Y."/>
            <person name="Zhang Z."/>
            <person name="Ro D.K."/>
            <person name="Shang Y."/>
            <person name="Huang S."/>
            <person name="Yan J."/>
        </authorList>
    </citation>
    <scope>NUCLEOTIDE SEQUENCE [LARGE SCALE GENOMIC DNA]</scope>
    <source>
        <strain evidence="2">Ta-2019</strain>
    </source>
</reference>
<dbReference type="EMBL" id="JAHRHJ020000001">
    <property type="protein sequence ID" value="KAH9331991.1"/>
    <property type="molecule type" value="Genomic_DNA"/>
</dbReference>
<name>A0AA38H0D8_TAXCH</name>
<dbReference type="InterPro" id="IPR043502">
    <property type="entry name" value="DNA/RNA_pol_sf"/>
</dbReference>
<dbReference type="InterPro" id="IPR000477">
    <property type="entry name" value="RT_dom"/>
</dbReference>
<evidence type="ECO:0000313" key="2">
    <source>
        <dbReference type="EMBL" id="KAH9331991.1"/>
    </source>
</evidence>
<dbReference type="AlphaFoldDB" id="A0AA38H0D8"/>
<dbReference type="Proteomes" id="UP000824469">
    <property type="component" value="Unassembled WGS sequence"/>
</dbReference>
<dbReference type="Pfam" id="PF00078">
    <property type="entry name" value="RVT_1"/>
    <property type="match status" value="1"/>
</dbReference>
<dbReference type="PANTHER" id="PTHR24559">
    <property type="entry name" value="TRANSPOSON TY3-I GAG-POL POLYPROTEIN"/>
    <property type="match status" value="1"/>
</dbReference>
<dbReference type="CDD" id="cd01647">
    <property type="entry name" value="RT_LTR"/>
    <property type="match status" value="1"/>
</dbReference>
<organism evidence="2 3">
    <name type="scientific">Taxus chinensis</name>
    <name type="common">Chinese yew</name>
    <name type="synonym">Taxus wallichiana var. chinensis</name>
    <dbReference type="NCBI Taxonomy" id="29808"/>
    <lineage>
        <taxon>Eukaryota</taxon>
        <taxon>Viridiplantae</taxon>
        <taxon>Streptophyta</taxon>
        <taxon>Embryophyta</taxon>
        <taxon>Tracheophyta</taxon>
        <taxon>Spermatophyta</taxon>
        <taxon>Pinopsida</taxon>
        <taxon>Pinidae</taxon>
        <taxon>Conifers II</taxon>
        <taxon>Cupressales</taxon>
        <taxon>Taxaceae</taxon>
        <taxon>Taxus</taxon>
    </lineage>
</organism>
<keyword evidence="3" id="KW-1185">Reference proteome</keyword>
<accession>A0AA38H0D8</accession>
<sequence length="177" mass="20130">DLNLACPKDDFPLLSIDQLVDLTAGHEMLSLMDGFSGYNQILVSPADQHKATFVTPWGTFCYRVMPFGLKNSGATYHQAMTYIFHDIMHTILEDYIDDLLGKSKHRSEHLDVLTIIFDRLLQYSVRLQPKKYVFSVLSGKLLGFIISLRGIEVDPSKFKAIIEMPPPTNLKQLRSLQ</sequence>
<dbReference type="Gene3D" id="3.30.70.270">
    <property type="match status" value="1"/>
</dbReference>
<evidence type="ECO:0000313" key="3">
    <source>
        <dbReference type="Proteomes" id="UP000824469"/>
    </source>
</evidence>
<dbReference type="InterPro" id="IPR053134">
    <property type="entry name" value="RNA-dir_DNA_polymerase"/>
</dbReference>
<comment type="caution">
    <text evidence="2">The sequence shown here is derived from an EMBL/GenBank/DDBJ whole genome shotgun (WGS) entry which is preliminary data.</text>
</comment>
<feature type="domain" description="Reverse transcriptase" evidence="1">
    <location>
        <begin position="9"/>
        <end position="146"/>
    </location>
</feature>
<evidence type="ECO:0000259" key="1">
    <source>
        <dbReference type="Pfam" id="PF00078"/>
    </source>
</evidence>
<feature type="non-terminal residue" evidence="2">
    <location>
        <position position="1"/>
    </location>
</feature>
<dbReference type="InterPro" id="IPR043128">
    <property type="entry name" value="Rev_trsase/Diguanyl_cyclase"/>
</dbReference>